<gene>
    <name evidence="2" type="ORF">S01H1_13630</name>
</gene>
<comment type="caution">
    <text evidence="2">The sequence shown here is derived from an EMBL/GenBank/DDBJ whole genome shotgun (WGS) entry which is preliminary data.</text>
</comment>
<proteinExistence type="predicted"/>
<dbReference type="InterPro" id="IPR036021">
    <property type="entry name" value="Tungsten_al_ferr_oxy-like_C"/>
</dbReference>
<dbReference type="PANTHER" id="PTHR30038">
    <property type="entry name" value="ALDEHYDE FERREDOXIN OXIDOREDUCTASE"/>
    <property type="match status" value="1"/>
</dbReference>
<dbReference type="GO" id="GO:0009055">
    <property type="term" value="F:electron transfer activity"/>
    <property type="evidence" value="ECO:0007669"/>
    <property type="project" value="InterPro"/>
</dbReference>
<dbReference type="InterPro" id="IPR001203">
    <property type="entry name" value="OxRdtase_Ald_Fedxn_C"/>
</dbReference>
<evidence type="ECO:0000313" key="2">
    <source>
        <dbReference type="EMBL" id="GAF77402.1"/>
    </source>
</evidence>
<dbReference type="GO" id="GO:0051536">
    <property type="term" value="F:iron-sulfur cluster binding"/>
    <property type="evidence" value="ECO:0007669"/>
    <property type="project" value="InterPro"/>
</dbReference>
<dbReference type="EMBL" id="BARS01007039">
    <property type="protein sequence ID" value="GAF77402.1"/>
    <property type="molecule type" value="Genomic_DNA"/>
</dbReference>
<name>X0SNF7_9ZZZZ</name>
<dbReference type="SUPFAM" id="SSF48310">
    <property type="entry name" value="Aldehyde ferredoxin oxidoreductase, C-terminal domains"/>
    <property type="match status" value="1"/>
</dbReference>
<dbReference type="InterPro" id="IPR051919">
    <property type="entry name" value="W-dependent_AOR"/>
</dbReference>
<protein>
    <recommendedName>
        <fullName evidence="1">Aldehyde ferredoxin oxidoreductase C-terminal domain-containing protein</fullName>
    </recommendedName>
</protein>
<dbReference type="InterPro" id="IPR013985">
    <property type="entry name" value="Ald_Fedxn_OxRdtase_dom3"/>
</dbReference>
<accession>X0SNF7</accession>
<organism evidence="2">
    <name type="scientific">marine sediment metagenome</name>
    <dbReference type="NCBI Taxonomy" id="412755"/>
    <lineage>
        <taxon>unclassified sequences</taxon>
        <taxon>metagenomes</taxon>
        <taxon>ecological metagenomes</taxon>
    </lineage>
</organism>
<feature type="domain" description="Aldehyde ferredoxin oxidoreductase C-terminal" evidence="1">
    <location>
        <begin position="4"/>
        <end position="142"/>
    </location>
</feature>
<evidence type="ECO:0000259" key="1">
    <source>
        <dbReference type="Pfam" id="PF01314"/>
    </source>
</evidence>
<dbReference type="AlphaFoldDB" id="X0SNF7"/>
<dbReference type="Gene3D" id="1.10.599.10">
    <property type="entry name" value="Aldehyde Ferredoxin Oxidoreductase Protein, subunit A, domain 3"/>
    <property type="match status" value="1"/>
</dbReference>
<sequence>ESTSTEKRAEIVRWHEDCYAITDALGFCAFTTTALYGLTPKMMAEMWSAAIGEEVSEEELIKAGRRIVTLEKAYNVRCGATRSDDRLPWRIMNEDAEDRPGEDFMANTQKELDKMLDEYYGLHGWDLKSSWPTRKVLEKLDLDFVIEEFEKKNKL</sequence>
<feature type="non-terminal residue" evidence="2">
    <location>
        <position position="1"/>
    </location>
</feature>
<dbReference type="PANTHER" id="PTHR30038:SF0">
    <property type="entry name" value="TUNGSTEN-CONTAINING ALDEHYDE FERREDOXIN OXIDOREDUCTASE"/>
    <property type="match status" value="1"/>
</dbReference>
<dbReference type="GO" id="GO:0016625">
    <property type="term" value="F:oxidoreductase activity, acting on the aldehyde or oxo group of donors, iron-sulfur protein as acceptor"/>
    <property type="evidence" value="ECO:0007669"/>
    <property type="project" value="InterPro"/>
</dbReference>
<reference evidence="2" key="1">
    <citation type="journal article" date="2014" name="Front. Microbiol.">
        <title>High frequency of phylogenetically diverse reductive dehalogenase-homologous genes in deep subseafloor sedimentary metagenomes.</title>
        <authorList>
            <person name="Kawai M."/>
            <person name="Futagami T."/>
            <person name="Toyoda A."/>
            <person name="Takaki Y."/>
            <person name="Nishi S."/>
            <person name="Hori S."/>
            <person name="Arai W."/>
            <person name="Tsubouchi T."/>
            <person name="Morono Y."/>
            <person name="Uchiyama I."/>
            <person name="Ito T."/>
            <person name="Fujiyama A."/>
            <person name="Inagaki F."/>
            <person name="Takami H."/>
        </authorList>
    </citation>
    <scope>NUCLEOTIDE SEQUENCE</scope>
    <source>
        <strain evidence="2">Expedition CK06-06</strain>
    </source>
</reference>
<dbReference type="Pfam" id="PF01314">
    <property type="entry name" value="AFOR_C"/>
    <property type="match status" value="1"/>
</dbReference>